<feature type="compositionally biased region" description="Basic and acidic residues" evidence="1">
    <location>
        <begin position="179"/>
        <end position="191"/>
    </location>
</feature>
<evidence type="ECO:0000256" key="1">
    <source>
        <dbReference type="SAM" id="MobiDB-lite"/>
    </source>
</evidence>
<sequence>MALYRCVVNTARRAIHIRSGEAGAGQAVDNWLERHGVERVCCADVLDACAFILKNSAHVPDLAFVGADRLSVDDLAILRYLRETWPAIGIVLYGEHAELDPHTPATRTLVCPSRAALDEILAASPDRLLAQFWRISSPIEPDTGADDRFSGRSVRPTATPQTSDDSDQADANGPAAVREPLEPPRDNEASRSHPPPPGPAPRSMLTP</sequence>
<dbReference type="InterPro" id="IPR011006">
    <property type="entry name" value="CheY-like_superfamily"/>
</dbReference>
<dbReference type="SUPFAM" id="SSF52172">
    <property type="entry name" value="CheY-like"/>
    <property type="match status" value="1"/>
</dbReference>
<dbReference type="EMBL" id="BARS01026339">
    <property type="protein sequence ID" value="GAG00236.1"/>
    <property type="molecule type" value="Genomic_DNA"/>
</dbReference>
<accession>X0VI52</accession>
<organism evidence="2">
    <name type="scientific">marine sediment metagenome</name>
    <dbReference type="NCBI Taxonomy" id="412755"/>
    <lineage>
        <taxon>unclassified sequences</taxon>
        <taxon>metagenomes</taxon>
        <taxon>ecological metagenomes</taxon>
    </lineage>
</organism>
<gene>
    <name evidence="2" type="ORF">S01H1_41519</name>
</gene>
<evidence type="ECO:0008006" key="3">
    <source>
        <dbReference type="Google" id="ProtNLM"/>
    </source>
</evidence>
<protein>
    <recommendedName>
        <fullName evidence="3">Response regulatory domain-containing protein</fullName>
    </recommendedName>
</protein>
<name>X0VI52_9ZZZZ</name>
<evidence type="ECO:0000313" key="2">
    <source>
        <dbReference type="EMBL" id="GAG00236.1"/>
    </source>
</evidence>
<feature type="non-terminal residue" evidence="2">
    <location>
        <position position="207"/>
    </location>
</feature>
<dbReference type="AlphaFoldDB" id="X0VI52"/>
<feature type="region of interest" description="Disordered" evidence="1">
    <location>
        <begin position="140"/>
        <end position="207"/>
    </location>
</feature>
<proteinExistence type="predicted"/>
<reference evidence="2" key="1">
    <citation type="journal article" date="2014" name="Front. Microbiol.">
        <title>High frequency of phylogenetically diverse reductive dehalogenase-homologous genes in deep subseafloor sedimentary metagenomes.</title>
        <authorList>
            <person name="Kawai M."/>
            <person name="Futagami T."/>
            <person name="Toyoda A."/>
            <person name="Takaki Y."/>
            <person name="Nishi S."/>
            <person name="Hori S."/>
            <person name="Arai W."/>
            <person name="Tsubouchi T."/>
            <person name="Morono Y."/>
            <person name="Uchiyama I."/>
            <person name="Ito T."/>
            <person name="Fujiyama A."/>
            <person name="Inagaki F."/>
            <person name="Takami H."/>
        </authorList>
    </citation>
    <scope>NUCLEOTIDE SEQUENCE</scope>
    <source>
        <strain evidence="2">Expedition CK06-06</strain>
    </source>
</reference>
<comment type="caution">
    <text evidence="2">The sequence shown here is derived from an EMBL/GenBank/DDBJ whole genome shotgun (WGS) entry which is preliminary data.</text>
</comment>